<gene>
    <name evidence="2" type="ORF">BO225_09730</name>
</gene>
<dbReference type="Pfam" id="PF13508">
    <property type="entry name" value="Acetyltransf_7"/>
    <property type="match status" value="1"/>
</dbReference>
<dbReference type="InterPro" id="IPR000182">
    <property type="entry name" value="GNAT_dom"/>
</dbReference>
<evidence type="ECO:0000313" key="2">
    <source>
        <dbReference type="EMBL" id="OLU44870.1"/>
    </source>
</evidence>
<evidence type="ECO:0000313" key="3">
    <source>
        <dbReference type="Proteomes" id="UP000186705"/>
    </source>
</evidence>
<organism evidence="2 3">
    <name type="scientific">Dubosiella newyorkensis</name>
    <dbReference type="NCBI Taxonomy" id="1862672"/>
    <lineage>
        <taxon>Bacteria</taxon>
        <taxon>Bacillati</taxon>
        <taxon>Bacillota</taxon>
        <taxon>Erysipelotrichia</taxon>
        <taxon>Erysipelotrichales</taxon>
        <taxon>Erysipelotrichaceae</taxon>
        <taxon>Dubosiella</taxon>
    </lineage>
</organism>
<evidence type="ECO:0000259" key="1">
    <source>
        <dbReference type="Pfam" id="PF13508"/>
    </source>
</evidence>
<dbReference type="Proteomes" id="UP000186705">
    <property type="component" value="Unassembled WGS sequence"/>
</dbReference>
<feature type="domain" description="N-acetyltransferase" evidence="1">
    <location>
        <begin position="18"/>
        <end position="80"/>
    </location>
</feature>
<dbReference type="STRING" id="1862672.BO225_09730"/>
<reference evidence="2 3" key="1">
    <citation type="submission" date="2016-11" db="EMBL/GenBank/DDBJ databases">
        <title>Description of two novel members of the family Erysipelotrichaceae: Ileibacterium lipovorans gen. nov., sp. nov. and Dubosiella newyorkensis, gen. nov., sp. nov.</title>
        <authorList>
            <person name="Cox L.M."/>
            <person name="Sohn J."/>
            <person name="Tyrrell K.L."/>
            <person name="Citron D.M."/>
            <person name="Lawson P.A."/>
            <person name="Patel N.B."/>
            <person name="Iizumi T."/>
            <person name="Perez-Perez G.I."/>
            <person name="Goldstein E.J."/>
            <person name="Blaser M.J."/>
        </authorList>
    </citation>
    <scope>NUCLEOTIDE SEQUENCE [LARGE SCALE GENOMIC DNA]</scope>
    <source>
        <strain evidence="2 3">NYU-BL-A4</strain>
    </source>
</reference>
<dbReference type="AlphaFoldDB" id="A0A1U7NKK8"/>
<proteinExistence type="predicted"/>
<dbReference type="SUPFAM" id="SSF55729">
    <property type="entry name" value="Acyl-CoA N-acyltransferases (Nat)"/>
    <property type="match status" value="1"/>
</dbReference>
<dbReference type="EMBL" id="MPKA01000093">
    <property type="protein sequence ID" value="OLU44870.1"/>
    <property type="molecule type" value="Genomic_DNA"/>
</dbReference>
<dbReference type="GO" id="GO:0016747">
    <property type="term" value="F:acyltransferase activity, transferring groups other than amino-acyl groups"/>
    <property type="evidence" value="ECO:0007669"/>
    <property type="project" value="InterPro"/>
</dbReference>
<keyword evidence="3" id="KW-1185">Reference proteome</keyword>
<dbReference type="Gene3D" id="3.40.630.30">
    <property type="match status" value="1"/>
</dbReference>
<protein>
    <recommendedName>
        <fullName evidence="1">N-acetyltransferase domain-containing protein</fullName>
    </recommendedName>
</protein>
<sequence>MKNENQNKSSRSVERDQEDLYLAISEQARGHGAGSCLLEAIQEKYANQKIVLMIEQLDEKAAHFAQRIARKKFYQRNGFVSSNLLAKFPSGMMEIMQTGSSISKQEWIDLQKYALGKFFYFMSRMKVDS</sequence>
<accession>A0A1U7NKK8</accession>
<name>A0A1U7NKK8_9FIRM</name>
<dbReference type="InterPro" id="IPR016181">
    <property type="entry name" value="Acyl_CoA_acyltransferase"/>
</dbReference>
<comment type="caution">
    <text evidence="2">The sequence shown here is derived from an EMBL/GenBank/DDBJ whole genome shotgun (WGS) entry which is preliminary data.</text>
</comment>